<feature type="region of interest" description="Disordered" evidence="5">
    <location>
        <begin position="1"/>
        <end position="53"/>
    </location>
</feature>
<dbReference type="SUPFAM" id="SSF52540">
    <property type="entry name" value="P-loop containing nucleoside triphosphate hydrolases"/>
    <property type="match status" value="1"/>
</dbReference>
<comment type="similarity">
    <text evidence="1">Belongs to the disease resistance NB-LRR family.</text>
</comment>
<name>A0A9Q0GVB5_9MAGN</name>
<evidence type="ECO:0000259" key="6">
    <source>
        <dbReference type="Pfam" id="PF00931"/>
    </source>
</evidence>
<feature type="domain" description="NB-ARC" evidence="6">
    <location>
        <begin position="83"/>
        <end position="246"/>
    </location>
</feature>
<keyword evidence="9" id="KW-1185">Reference proteome</keyword>
<dbReference type="InterPro" id="IPR027417">
    <property type="entry name" value="P-loop_NTPase"/>
</dbReference>
<dbReference type="Pfam" id="PF23247">
    <property type="entry name" value="LRR_RPS2"/>
    <property type="match status" value="2"/>
</dbReference>
<evidence type="ECO:0000256" key="2">
    <source>
        <dbReference type="ARBA" id="ARBA00022737"/>
    </source>
</evidence>
<feature type="domain" description="Disease resistance protein At4g27190-like leucine-rich repeats" evidence="7">
    <location>
        <begin position="822"/>
        <end position="942"/>
    </location>
</feature>
<reference evidence="8" key="1">
    <citation type="journal article" date="2023" name="Plant J.">
        <title>The genome of the king protea, Protea cynaroides.</title>
        <authorList>
            <person name="Chang J."/>
            <person name="Duong T.A."/>
            <person name="Schoeman C."/>
            <person name="Ma X."/>
            <person name="Roodt D."/>
            <person name="Barker N."/>
            <person name="Li Z."/>
            <person name="Van de Peer Y."/>
            <person name="Mizrachi E."/>
        </authorList>
    </citation>
    <scope>NUCLEOTIDE SEQUENCE</scope>
    <source>
        <tissue evidence="8">Young leaves</tissue>
    </source>
</reference>
<dbReference type="GO" id="GO:0006952">
    <property type="term" value="P:defense response"/>
    <property type="evidence" value="ECO:0007669"/>
    <property type="project" value="UniProtKB-KW"/>
</dbReference>
<dbReference type="InterPro" id="IPR042197">
    <property type="entry name" value="Apaf_helical"/>
</dbReference>
<dbReference type="InterPro" id="IPR002182">
    <property type="entry name" value="NB-ARC"/>
</dbReference>
<dbReference type="GO" id="GO:0005524">
    <property type="term" value="F:ATP binding"/>
    <property type="evidence" value="ECO:0007669"/>
    <property type="project" value="UniProtKB-KW"/>
</dbReference>
<evidence type="ECO:0000256" key="5">
    <source>
        <dbReference type="SAM" id="MobiDB-lite"/>
    </source>
</evidence>
<dbReference type="OrthoDB" id="3794806at2759"/>
<dbReference type="InterPro" id="IPR050905">
    <property type="entry name" value="Plant_NBS-LRR"/>
</dbReference>
<dbReference type="Gene3D" id="3.40.50.300">
    <property type="entry name" value="P-loop containing nucleotide triphosphate hydrolases"/>
    <property type="match status" value="1"/>
</dbReference>
<dbReference type="Gene3D" id="1.10.10.10">
    <property type="entry name" value="Winged helix-like DNA-binding domain superfamily/Winged helix DNA-binding domain"/>
    <property type="match status" value="1"/>
</dbReference>
<evidence type="ECO:0000313" key="8">
    <source>
        <dbReference type="EMBL" id="KAJ4953303.1"/>
    </source>
</evidence>
<gene>
    <name evidence="8" type="ORF">NE237_030135</name>
</gene>
<sequence length="987" mass="112899">MRSKQVADGSDMKSTMVSDQSDKKLKTISDGSDKLDAKSEPSLGGSKKNKKTLGQSDAEWMTYDPWNVNPISGGDFIDFECRKSVMEEIMKDLMNEEINMIGVYGAGGVGKTTLVKEVDRQAKLWRLFEEVVMVSLSRDSDESGIQQKIGKALGLELQALDTIQREDMLSKTIKNKRKILIILDNIWERLIPSKIGIAHGKEHEDCKILFTTRCQMICHDMPRKSKTIHLNVLAKKDAWQLFNRHAGAVVDFLSSQGVARKVVKECGGIPLALVIVGKALSEKYQSKWEDAAKELKTFKSKTIAGINAKLFSCLKLSYDYLEDKQIKQFFLLCSLFPEEFDIPIKYLIMYGIGEGLFDDASSYEEARYTARSMIVTLKDSCLLLPGSTSNYVRMHHAIRDCAVLLMSRCSQNDSHHHLRHLAPMVRASEGLKVWPKRGMALENCTYVSLMGNDIRWLPSGLKFPQLLILLLQHNHNLREIPDDFFEGLTSLRVLDLSACFLPFDDASDQQLCSVPLSLLQPLKELRTLCLDQYLGGALPELGDLQNVMILTLSGSKFITELPREIGKLKNLIKLDLSFCPQMETVHSKTLANLVWLEILYMHCSFRGWWKEGQEVEEEIQRGTNISFLEVTDLPRLKELKVELPDAQHIPKEVSTAQRWNYFCIFIGSKCVRDLKLPRNLTSKALILNVSINTFPSWFNQVVVEKLKTLIYFKCMELRDLDEDFFDESKVSLVKDLRYLCIRDCHQMEHIINTDYGSSEKRFPLHSLKELHLQSLPSLVNICLGQLQWGFFSKLQVLEVEDCQSLTDIILPSVAWEGSPGSLILANLRTLIVRRCHTLRFILPLSVVRGLLQLEYLLVEDCEELEEIVMMDKVEEHINYVVSSTGLEEKDDCGVQMLIPTNIIFLPHLKHLQLKTLNITNVIPKGFSLRVPSFNRLNVERCPYIENFKIKRGMIFLYHRLNLTMNFSHLISSRFGGYISFMVYQKFY</sequence>
<dbReference type="FunFam" id="3.40.50.300:FF:001091">
    <property type="entry name" value="Probable disease resistance protein At1g61300"/>
    <property type="match status" value="1"/>
</dbReference>
<dbReference type="Proteomes" id="UP001141806">
    <property type="component" value="Unassembled WGS sequence"/>
</dbReference>
<evidence type="ECO:0000313" key="9">
    <source>
        <dbReference type="Proteomes" id="UP001141806"/>
    </source>
</evidence>
<organism evidence="8 9">
    <name type="scientific">Protea cynaroides</name>
    <dbReference type="NCBI Taxonomy" id="273540"/>
    <lineage>
        <taxon>Eukaryota</taxon>
        <taxon>Viridiplantae</taxon>
        <taxon>Streptophyta</taxon>
        <taxon>Embryophyta</taxon>
        <taxon>Tracheophyta</taxon>
        <taxon>Spermatophyta</taxon>
        <taxon>Magnoliopsida</taxon>
        <taxon>Proteales</taxon>
        <taxon>Proteaceae</taxon>
        <taxon>Protea</taxon>
    </lineage>
</organism>
<dbReference type="InterPro" id="IPR036388">
    <property type="entry name" value="WH-like_DNA-bd_sf"/>
</dbReference>
<dbReference type="SUPFAM" id="SSF52058">
    <property type="entry name" value="L domain-like"/>
    <property type="match status" value="1"/>
</dbReference>
<feature type="compositionally biased region" description="Basic and acidic residues" evidence="5">
    <location>
        <begin position="20"/>
        <end position="39"/>
    </location>
</feature>
<keyword evidence="2" id="KW-0677">Repeat</keyword>
<dbReference type="AlphaFoldDB" id="A0A9Q0GVB5"/>
<evidence type="ECO:0000259" key="7">
    <source>
        <dbReference type="Pfam" id="PF23247"/>
    </source>
</evidence>
<evidence type="ECO:0000256" key="1">
    <source>
        <dbReference type="ARBA" id="ARBA00008894"/>
    </source>
</evidence>
<evidence type="ECO:0000256" key="3">
    <source>
        <dbReference type="ARBA" id="ARBA00022821"/>
    </source>
</evidence>
<comment type="caution">
    <text evidence="8">The sequence shown here is derived from an EMBL/GenBank/DDBJ whole genome shotgun (WGS) entry which is preliminary data.</text>
</comment>
<accession>A0A9Q0GVB5</accession>
<dbReference type="PRINTS" id="PR00364">
    <property type="entry name" value="DISEASERSIST"/>
</dbReference>
<evidence type="ECO:0008006" key="10">
    <source>
        <dbReference type="Google" id="ProtNLM"/>
    </source>
</evidence>
<keyword evidence="4" id="KW-0067">ATP-binding</keyword>
<feature type="domain" description="Disease resistance protein At4g27190-like leucine-rich repeats" evidence="7">
    <location>
        <begin position="699"/>
        <end position="814"/>
    </location>
</feature>
<keyword evidence="3" id="KW-0611">Plant defense</keyword>
<keyword evidence="4" id="KW-0547">Nucleotide-binding</keyword>
<dbReference type="Pfam" id="PF00931">
    <property type="entry name" value="NB-ARC"/>
    <property type="match status" value="1"/>
</dbReference>
<dbReference type="EMBL" id="JAMYWD010000012">
    <property type="protein sequence ID" value="KAJ4953303.1"/>
    <property type="molecule type" value="Genomic_DNA"/>
</dbReference>
<proteinExistence type="inferred from homology"/>
<dbReference type="GO" id="GO:0043531">
    <property type="term" value="F:ADP binding"/>
    <property type="evidence" value="ECO:0007669"/>
    <property type="project" value="InterPro"/>
</dbReference>
<dbReference type="Gene3D" id="3.80.10.10">
    <property type="entry name" value="Ribonuclease Inhibitor"/>
    <property type="match status" value="4"/>
</dbReference>
<evidence type="ECO:0000256" key="4">
    <source>
        <dbReference type="ARBA" id="ARBA00022840"/>
    </source>
</evidence>
<dbReference type="PANTHER" id="PTHR33463:SF218">
    <property type="entry name" value="DISEASE RESISTANCE PROTEIN RPS2-LIKE"/>
    <property type="match status" value="1"/>
</dbReference>
<dbReference type="Gene3D" id="1.10.8.430">
    <property type="entry name" value="Helical domain of apoptotic protease-activating factors"/>
    <property type="match status" value="1"/>
</dbReference>
<dbReference type="PANTHER" id="PTHR33463">
    <property type="entry name" value="NB-ARC DOMAIN-CONTAINING PROTEIN-RELATED"/>
    <property type="match status" value="1"/>
</dbReference>
<dbReference type="InterPro" id="IPR032675">
    <property type="entry name" value="LRR_dom_sf"/>
</dbReference>
<protein>
    <recommendedName>
        <fullName evidence="10">NB-ARC domain-containing protein</fullName>
    </recommendedName>
</protein>
<dbReference type="InterPro" id="IPR057135">
    <property type="entry name" value="At4g27190-like_LRR"/>
</dbReference>